<evidence type="ECO:0000256" key="2">
    <source>
        <dbReference type="SAM" id="Phobius"/>
    </source>
</evidence>
<protein>
    <recommendedName>
        <fullName evidence="5">AsmA-like C-terminal domain-containing protein</fullName>
    </recommendedName>
</protein>
<reference evidence="3 4" key="1">
    <citation type="journal article" date="2009" name="Stand. Genomic Sci.">
        <title>Complete genome sequence of Pirellula staleyi type strain (ATCC 27377).</title>
        <authorList>
            <person name="Clum A."/>
            <person name="Tindall B.J."/>
            <person name="Sikorski J."/>
            <person name="Ivanova N."/>
            <person name="Mavrommatis K."/>
            <person name="Lucas S."/>
            <person name="Glavina del Rio T."/>
            <person name="Nolan M."/>
            <person name="Chen F."/>
            <person name="Tice H."/>
            <person name="Pitluck S."/>
            <person name="Cheng J.F."/>
            <person name="Chertkov O."/>
            <person name="Brettin T."/>
            <person name="Han C."/>
            <person name="Detter J.C."/>
            <person name="Kuske C."/>
            <person name="Bruce D."/>
            <person name="Goodwin L."/>
            <person name="Ovchinikova G."/>
            <person name="Pati A."/>
            <person name="Mikhailova N."/>
            <person name="Chen A."/>
            <person name="Palaniappan K."/>
            <person name="Land M."/>
            <person name="Hauser L."/>
            <person name="Chang Y.J."/>
            <person name="Jeffries C.D."/>
            <person name="Chain P."/>
            <person name="Rohde M."/>
            <person name="Goker M."/>
            <person name="Bristow J."/>
            <person name="Eisen J.A."/>
            <person name="Markowitz V."/>
            <person name="Hugenholtz P."/>
            <person name="Kyrpides N.C."/>
            <person name="Klenk H.P."/>
            <person name="Lapidus A."/>
        </authorList>
    </citation>
    <scope>NUCLEOTIDE SEQUENCE [LARGE SCALE GENOMIC DNA]</scope>
    <source>
        <strain evidence="4">ATCC 27377 / DSM 6068 / ICPB 4128</strain>
    </source>
</reference>
<keyword evidence="2" id="KW-0812">Transmembrane</keyword>
<organism evidence="3 4">
    <name type="scientific">Pirellula staleyi (strain ATCC 27377 / DSM 6068 / ICPB 4128)</name>
    <name type="common">Pirella staleyi</name>
    <dbReference type="NCBI Taxonomy" id="530564"/>
    <lineage>
        <taxon>Bacteria</taxon>
        <taxon>Pseudomonadati</taxon>
        <taxon>Planctomycetota</taxon>
        <taxon>Planctomycetia</taxon>
        <taxon>Pirellulales</taxon>
        <taxon>Pirellulaceae</taxon>
        <taxon>Pirellula</taxon>
    </lineage>
</organism>
<dbReference type="EMBL" id="CP001848">
    <property type="protein sequence ID" value="ADB16807.1"/>
    <property type="molecule type" value="Genomic_DNA"/>
</dbReference>
<dbReference type="AlphaFoldDB" id="D2R1T8"/>
<accession>D2R1T8</accession>
<dbReference type="Proteomes" id="UP000001887">
    <property type="component" value="Chromosome"/>
</dbReference>
<proteinExistence type="predicted"/>
<dbReference type="eggNOG" id="COG3164">
    <property type="taxonomic scope" value="Bacteria"/>
</dbReference>
<feature type="region of interest" description="Disordered" evidence="1">
    <location>
        <begin position="1"/>
        <end position="28"/>
    </location>
</feature>
<dbReference type="KEGG" id="psl:Psta_2133"/>
<dbReference type="OrthoDB" id="244263at2"/>
<name>D2R1T8_PIRSD</name>
<feature type="transmembrane region" description="Helical" evidence="2">
    <location>
        <begin position="40"/>
        <end position="63"/>
    </location>
</feature>
<keyword evidence="2" id="KW-1133">Transmembrane helix</keyword>
<keyword evidence="4" id="KW-1185">Reference proteome</keyword>
<keyword evidence="2" id="KW-0472">Membrane</keyword>
<evidence type="ECO:0000313" key="3">
    <source>
        <dbReference type="EMBL" id="ADB16807.1"/>
    </source>
</evidence>
<sequence length="1235" mass="130930">MAKRNKRRVAEDDLYDVPDDDGADETPAPKKRGGWLFRAFLGLVLLGVLVFFAPTIIVSTGLWKTALGYAAPQLAGKIDASSISLSWMSPIVVNELKVSGDAGEPIAAVKQIRTEKSLLDIVRAWQDPGRITITQPVVRIVVRDEGSNVEDLLAKLSTGDDAGSSAAPQIAVGVTIEQGLIEIIDDKTKVAYHVENLNADANWTAAADQPKQAKFSAVVRQAAEAGAPPASPQSVGEIQGELEWSPGVDGSLGTGRAGMLVSEFPADIATPFLRRAQTGLAIGGSITCTVLTEWSNGGEQLTADLSKLSSRNLVVQSTAMAAGEMVRVAVEESSAKIVRKGEAWSLAGISLRSNLASLSGRGSIAIPATISTVPVVVAPDGSAMPAPTSTATSAPIDWQKVARDSDLQLEGSVDLAAIAQQLPATLHMKESARITSGTLAISATSQGVAEAKRFSLTAKTSKLQGEAAGRQVAWDQPLEVSALVRPEFSLAAIEQVFVKSSFLDLQGEGDLRAGRLIAKADLDKLASELSRLIDLASVELAGQMNLDVRWQQQPGETWQLTADGSLDKLNVILPGLLPWHEDQLKITASAEGLPSATGLSELSAAQLSVRSGTDAFTANLTGVVKNPSPSALWPVNWKLEGDLATWMPRVQTFLSLGDWIIAGVIDGSGGGAFSSQQIELGETSIIVSQLMATGSGLAIREPRVEVATSGVVNLASFSASFPSTTVRSSSIALRAENINIATASPGVAVTGLVEYRGDLTRLRKWFEKPAEPFESQLTGELVGRVELKYIGNVIDATIDTSANNVQYVWLEQPPVDPAARPGSRPLEPVQRSWSEKTARITGAATYDPTSDKAQLASMNLLSSFASVQMSGTMEKLTSEMLVDLKGETVVVMEQLTQMLSPILGPTFNIAGQDRRPFSITGPLLQPATDASSPTGFISKSLKAEAGIGWDSIRYMGLVGGQGLLSAKLADGVLFLGPIDMMLSEGQFIAAPRITLGEPQPRLIMDKGPLLTKVRISPDMCRDWLKFVAPVVADATEAQGTFSVELVGVSVPLFSENREKEITAGGLLTIHAAQIGPGPLAEQYLGVIKQLKSAVENNPLATAPTEPRGWIILPEQRVQVEVVDGRVYHRGLTMTVKEVALITQGSVGLDQSLEMLSEIPIPDKWVDGKPLLVGLKGQRISIPIRGQINKPQLDGTAIGNLAKQFANRAVQGLLEQGLNKGLEKIFGQPKTPAPSP</sequence>
<dbReference type="HOGENOM" id="CLU_269897_0_0_0"/>
<gene>
    <name evidence="3" type="ordered locus">Psta_2133</name>
</gene>
<evidence type="ECO:0008006" key="5">
    <source>
        <dbReference type="Google" id="ProtNLM"/>
    </source>
</evidence>
<evidence type="ECO:0000313" key="4">
    <source>
        <dbReference type="Proteomes" id="UP000001887"/>
    </source>
</evidence>
<feature type="compositionally biased region" description="Acidic residues" evidence="1">
    <location>
        <begin position="12"/>
        <end position="24"/>
    </location>
</feature>
<evidence type="ECO:0000256" key="1">
    <source>
        <dbReference type="SAM" id="MobiDB-lite"/>
    </source>
</evidence>